<organism evidence="20 21">
    <name type="scientific">Caerostris darwini</name>
    <dbReference type="NCBI Taxonomy" id="1538125"/>
    <lineage>
        <taxon>Eukaryota</taxon>
        <taxon>Metazoa</taxon>
        <taxon>Ecdysozoa</taxon>
        <taxon>Arthropoda</taxon>
        <taxon>Chelicerata</taxon>
        <taxon>Arachnida</taxon>
        <taxon>Araneae</taxon>
        <taxon>Araneomorphae</taxon>
        <taxon>Entelegynae</taxon>
        <taxon>Araneoidea</taxon>
        <taxon>Araneidae</taxon>
        <taxon>Caerostris</taxon>
    </lineage>
</organism>
<dbReference type="InterPro" id="IPR019594">
    <property type="entry name" value="Glu/Gly-bd"/>
</dbReference>
<dbReference type="PANTHER" id="PTHR42643:SF24">
    <property type="entry name" value="IONOTROPIC RECEPTOR 60A"/>
    <property type="match status" value="1"/>
</dbReference>
<dbReference type="Proteomes" id="UP001054837">
    <property type="component" value="Unassembled WGS sequence"/>
</dbReference>
<evidence type="ECO:0000256" key="16">
    <source>
        <dbReference type="SAM" id="MobiDB-lite"/>
    </source>
</evidence>
<feature type="binding site" evidence="13">
    <location>
        <position position="250"/>
    </location>
    <ligand>
        <name>L-glutamate</name>
        <dbReference type="ChEBI" id="CHEBI:29985"/>
    </ligand>
</feature>
<feature type="domain" description="Ionotropic glutamate receptor C-terminal" evidence="18">
    <location>
        <begin position="165"/>
        <end position="523"/>
    </location>
</feature>
<keyword evidence="8 17" id="KW-0472">Membrane</keyword>
<feature type="transmembrane region" description="Helical" evidence="17">
    <location>
        <begin position="278"/>
        <end position="306"/>
    </location>
</feature>
<keyword evidence="3" id="KW-0813">Transport</keyword>
<feature type="region of interest" description="Disordered" evidence="16">
    <location>
        <begin position="615"/>
        <end position="644"/>
    </location>
</feature>
<evidence type="ECO:0000256" key="14">
    <source>
        <dbReference type="PIRSR" id="PIRSR601508-2"/>
    </source>
</evidence>
<feature type="domain" description="Ionotropic glutamate receptor L-glutamate and glycine-binding" evidence="19">
    <location>
        <begin position="173"/>
        <end position="234"/>
    </location>
</feature>
<feature type="compositionally biased region" description="Basic and acidic residues" evidence="16">
    <location>
        <begin position="707"/>
        <end position="716"/>
    </location>
</feature>
<evidence type="ECO:0000256" key="2">
    <source>
        <dbReference type="ARBA" id="ARBA00008685"/>
    </source>
</evidence>
<keyword evidence="5 17" id="KW-0812">Transmembrane</keyword>
<dbReference type="SMART" id="SM00918">
    <property type="entry name" value="Lig_chan-Glu_bd"/>
    <property type="match status" value="1"/>
</dbReference>
<keyword evidence="21" id="KW-1185">Reference proteome</keyword>
<evidence type="ECO:0000313" key="21">
    <source>
        <dbReference type="Proteomes" id="UP001054837"/>
    </source>
</evidence>
<dbReference type="SUPFAM" id="SSF53850">
    <property type="entry name" value="Periplasmic binding protein-like II"/>
    <property type="match status" value="1"/>
</dbReference>
<proteinExistence type="inferred from homology"/>
<keyword evidence="9 20" id="KW-0675">Receptor</keyword>
<evidence type="ECO:0000256" key="12">
    <source>
        <dbReference type="ARBA" id="ARBA00023303"/>
    </source>
</evidence>
<keyword evidence="15" id="KW-1015">Disulfide bond</keyword>
<dbReference type="Pfam" id="PF00060">
    <property type="entry name" value="Lig_chan"/>
    <property type="match status" value="1"/>
</dbReference>
<accession>A0AAV4PSS5</accession>
<dbReference type="GO" id="GO:0050906">
    <property type="term" value="P:detection of stimulus involved in sensory perception"/>
    <property type="evidence" value="ECO:0007669"/>
    <property type="project" value="UniProtKB-ARBA"/>
</dbReference>
<feature type="transmembrane region" description="Helical" evidence="17">
    <location>
        <begin position="550"/>
        <end position="571"/>
    </location>
</feature>
<evidence type="ECO:0000256" key="10">
    <source>
        <dbReference type="ARBA" id="ARBA00023180"/>
    </source>
</evidence>
<keyword evidence="4" id="KW-1003">Cell membrane</keyword>
<dbReference type="PRINTS" id="PR00177">
    <property type="entry name" value="NMDARECEPTOR"/>
</dbReference>
<evidence type="ECO:0000259" key="19">
    <source>
        <dbReference type="SMART" id="SM00918"/>
    </source>
</evidence>
<feature type="transmembrane region" description="Helical" evidence="17">
    <location>
        <begin position="357"/>
        <end position="380"/>
    </location>
</feature>
<keyword evidence="11" id="KW-1071">Ligand-gated ion channel</keyword>
<dbReference type="Pfam" id="PF10613">
    <property type="entry name" value="Lig_chan-Glu_bd"/>
    <property type="match status" value="1"/>
</dbReference>
<feature type="site" description="Crucial to convey clamshell closure to channel opening" evidence="14">
    <location>
        <position position="387"/>
    </location>
</feature>
<feature type="binding site" evidence="13">
    <location>
        <position position="460"/>
    </location>
    <ligand>
        <name>L-glutamate</name>
        <dbReference type="ChEBI" id="CHEBI:29985"/>
    </ligand>
</feature>
<sequence>MLDGERQWLFVATKHLLDSEATIAANSLPPEANVALVYPDKPVNPKEDCLGPRGCQVEVALKAYVNSVSDLMEKKTYNMSTAESRGMTKNKLRSLMLDYFRNETTCGGCLNLVMKTTAYLQQGKKVAETIDDYETVGTWKLFGGLQLDGPLYPRTTGNFRGRKLNIGITNGAPCAVINENKDGSNSYKGLAVDFVRAVSKEMNFTYEFKVPSDNQAGKKLSNGAWTGMIGQIVRGETEFAAQCFYLTPDRIDVVNFTASLDELSYALLTKRPQQEHKYLFLAPFTNQTWICVFVTVFLIGPILYLVHRGSCYYSYYDLVEDKGLFRLSNCAWYTFGAIVQQGGVHLPQAISGRILVAFWWLFVIVTVATYSGNLVAVLTFPKIRNPINSFEDILKNKDKIKWGVFEGEGLTEQIKGTTSETFEGIYRGLTFMDRNAEGRMLKEVEDGKLVLIASKYELFEIMGKSYNSTNTCKYSVGTVDVYSESVSLAVRQNWPYLPYINKEIARLFESGLFLKWKRDALPPDNECTTSSKPQAGDTRKINLSQMIGSFYILLFGICGALFALGTEYGYLFTKSKGVPPTLPCSKFFSLNRNSHSQKIKNQKQFMQSRMYPGLHDNNKTKKGHRTRKNGQTKVPNSRKNKEFLREEWERNRNMGITDSYMTFDEYGRRDIYSNYDKNNQSKTKFDTAYSSPKPFVIKRSYDNAHYDKQVKGKPDEASDITSGAESDHPDVDSTGDYSPSSNGRRYPKRESYFTYGNGDYRRY</sequence>
<evidence type="ECO:0000256" key="4">
    <source>
        <dbReference type="ARBA" id="ARBA00022475"/>
    </source>
</evidence>
<dbReference type="Gene3D" id="3.40.190.10">
    <property type="entry name" value="Periplasmic binding protein-like II"/>
    <property type="match status" value="1"/>
</dbReference>
<protein>
    <submittedName>
        <fullName evidence="20">Ionotropic receptor 93a</fullName>
    </submittedName>
</protein>
<comment type="caution">
    <text evidence="20">The sequence shown here is derived from an EMBL/GenBank/DDBJ whole genome shotgun (WGS) entry which is preliminary data.</text>
</comment>
<evidence type="ECO:0000256" key="1">
    <source>
        <dbReference type="ARBA" id="ARBA00004651"/>
    </source>
</evidence>
<comment type="similarity">
    <text evidence="2">Belongs to the glutamate-gated ion channel (TC 1.A.10.1) family.</text>
</comment>
<dbReference type="SMART" id="SM00079">
    <property type="entry name" value="PBPe"/>
    <property type="match status" value="1"/>
</dbReference>
<reference evidence="20 21" key="1">
    <citation type="submission" date="2021-06" db="EMBL/GenBank/DDBJ databases">
        <title>Caerostris darwini draft genome.</title>
        <authorList>
            <person name="Kono N."/>
            <person name="Arakawa K."/>
        </authorList>
    </citation>
    <scope>NUCLEOTIDE SEQUENCE [LARGE SCALE GENOMIC DNA]</scope>
</reference>
<evidence type="ECO:0000256" key="17">
    <source>
        <dbReference type="SAM" id="Phobius"/>
    </source>
</evidence>
<evidence type="ECO:0000256" key="3">
    <source>
        <dbReference type="ARBA" id="ARBA00022448"/>
    </source>
</evidence>
<dbReference type="GO" id="GO:0005886">
    <property type="term" value="C:plasma membrane"/>
    <property type="evidence" value="ECO:0007669"/>
    <property type="project" value="UniProtKB-SubCell"/>
</dbReference>
<keyword evidence="10" id="KW-0325">Glycoprotein</keyword>
<feature type="disulfide bond" evidence="15">
    <location>
        <begin position="472"/>
        <end position="527"/>
    </location>
</feature>
<dbReference type="AlphaFoldDB" id="A0AAV4PSS5"/>
<name>A0AAV4PSS5_9ARAC</name>
<dbReference type="InterPro" id="IPR052192">
    <property type="entry name" value="Insect_Ionotropic_Sensory_Rcpt"/>
</dbReference>
<dbReference type="GO" id="GO:0015276">
    <property type="term" value="F:ligand-gated monoatomic ion channel activity"/>
    <property type="evidence" value="ECO:0007669"/>
    <property type="project" value="InterPro"/>
</dbReference>
<dbReference type="InterPro" id="IPR001320">
    <property type="entry name" value="Iontro_rcpt_C"/>
</dbReference>
<evidence type="ECO:0000256" key="11">
    <source>
        <dbReference type="ARBA" id="ARBA00023286"/>
    </source>
</evidence>
<feature type="site" description="Interaction with the cone snail toxin Con-ikot-ikot" evidence="14">
    <location>
        <position position="415"/>
    </location>
</feature>
<dbReference type="GO" id="GO:0038023">
    <property type="term" value="F:signaling receptor activity"/>
    <property type="evidence" value="ECO:0007669"/>
    <property type="project" value="InterPro"/>
</dbReference>
<feature type="compositionally biased region" description="Basic residues" evidence="16">
    <location>
        <begin position="620"/>
        <end position="630"/>
    </location>
</feature>
<evidence type="ECO:0000256" key="9">
    <source>
        <dbReference type="ARBA" id="ARBA00023170"/>
    </source>
</evidence>
<dbReference type="FunFam" id="1.10.287.70:FF:000143">
    <property type="entry name" value="Probable glutamate receptor"/>
    <property type="match status" value="1"/>
</dbReference>
<feature type="region of interest" description="Disordered" evidence="16">
    <location>
        <begin position="707"/>
        <end position="763"/>
    </location>
</feature>
<evidence type="ECO:0000256" key="13">
    <source>
        <dbReference type="PIRSR" id="PIRSR601508-1"/>
    </source>
</evidence>
<evidence type="ECO:0000259" key="18">
    <source>
        <dbReference type="SMART" id="SM00079"/>
    </source>
</evidence>
<evidence type="ECO:0000313" key="20">
    <source>
        <dbReference type="EMBL" id="GIX98990.1"/>
    </source>
</evidence>
<dbReference type="Gene3D" id="1.10.287.70">
    <property type="match status" value="1"/>
</dbReference>
<evidence type="ECO:0000256" key="6">
    <source>
        <dbReference type="ARBA" id="ARBA00022989"/>
    </source>
</evidence>
<dbReference type="EMBL" id="BPLQ01003263">
    <property type="protein sequence ID" value="GIX98990.1"/>
    <property type="molecule type" value="Genomic_DNA"/>
</dbReference>
<dbReference type="PANTHER" id="PTHR42643">
    <property type="entry name" value="IONOTROPIC RECEPTOR 20A-RELATED"/>
    <property type="match status" value="1"/>
</dbReference>
<comment type="subcellular location">
    <subcellularLocation>
        <location evidence="1">Cell membrane</location>
        <topology evidence="1">Multi-pass membrane protein</topology>
    </subcellularLocation>
</comment>
<evidence type="ECO:0000256" key="15">
    <source>
        <dbReference type="PIRSR" id="PIRSR601508-3"/>
    </source>
</evidence>
<evidence type="ECO:0000256" key="5">
    <source>
        <dbReference type="ARBA" id="ARBA00022692"/>
    </source>
</evidence>
<keyword evidence="7" id="KW-0406">Ion transport</keyword>
<keyword evidence="6 17" id="KW-1133">Transmembrane helix</keyword>
<evidence type="ECO:0000256" key="7">
    <source>
        <dbReference type="ARBA" id="ARBA00023065"/>
    </source>
</evidence>
<keyword evidence="12" id="KW-0407">Ion channel</keyword>
<dbReference type="InterPro" id="IPR001508">
    <property type="entry name" value="Iono_Glu_rcpt_met"/>
</dbReference>
<gene>
    <name evidence="20" type="primary">Ir93a</name>
    <name evidence="20" type="ORF">CDAR_518731</name>
</gene>
<evidence type="ECO:0000256" key="8">
    <source>
        <dbReference type="ARBA" id="ARBA00023136"/>
    </source>
</evidence>